<proteinExistence type="predicted"/>
<name>A0A3B0QSC6_9ZZZZ</name>
<dbReference type="InterPro" id="IPR026579">
    <property type="entry name" value="FtsQ"/>
</dbReference>
<dbReference type="GO" id="GO:0090529">
    <property type="term" value="P:cell septum assembly"/>
    <property type="evidence" value="ECO:0007669"/>
    <property type="project" value="InterPro"/>
</dbReference>
<keyword evidence="1" id="KW-1003">Cell membrane</keyword>
<accession>A0A3B0QSC6</accession>
<evidence type="ECO:0000313" key="6">
    <source>
        <dbReference type="EMBL" id="VAV83321.1"/>
    </source>
</evidence>
<keyword evidence="2 6" id="KW-0132">Cell division</keyword>
<reference evidence="6" key="1">
    <citation type="submission" date="2018-06" db="EMBL/GenBank/DDBJ databases">
        <authorList>
            <person name="Zhirakovskaya E."/>
        </authorList>
    </citation>
    <scope>NUCLEOTIDE SEQUENCE</scope>
</reference>
<gene>
    <name evidence="6" type="ORF">MNBD_BACTEROID02-411</name>
</gene>
<evidence type="ECO:0000256" key="3">
    <source>
        <dbReference type="ARBA" id="ARBA00022692"/>
    </source>
</evidence>
<keyword evidence="5" id="KW-0131">Cell cycle</keyword>
<keyword evidence="4" id="KW-1133">Transmembrane helix</keyword>
<evidence type="ECO:0000256" key="5">
    <source>
        <dbReference type="ARBA" id="ARBA00023306"/>
    </source>
</evidence>
<dbReference type="PANTHER" id="PTHR35851">
    <property type="entry name" value="CELL DIVISION PROTEIN FTSQ"/>
    <property type="match status" value="1"/>
</dbReference>
<keyword evidence="4" id="KW-0472">Membrane</keyword>
<organism evidence="6">
    <name type="scientific">hydrothermal vent metagenome</name>
    <dbReference type="NCBI Taxonomy" id="652676"/>
    <lineage>
        <taxon>unclassified sequences</taxon>
        <taxon>metagenomes</taxon>
        <taxon>ecological metagenomes</taxon>
    </lineage>
</organism>
<protein>
    <submittedName>
        <fullName evidence="6">Cell division protein FtsQ</fullName>
    </submittedName>
</protein>
<evidence type="ECO:0000256" key="2">
    <source>
        <dbReference type="ARBA" id="ARBA00022618"/>
    </source>
</evidence>
<keyword evidence="3" id="KW-0812">Transmembrane</keyword>
<sequence length="239" mass="27672">MRVNWNYIKTLVLLLLVSLLFAFSSIRNNERKVQNIRVNFIGEDNLFITEAMVNKLLIQNEEDLANVAKEILDLNELEMILKSNPMIKTAQVYLTVNGEVRADVIQRKPIARVRTNASYYIDNEGKFMPLSSNYTARVPLVTGFIKKNDLGNVFKIANKIYYDEFLKTHIVEIHQKQEGTIILKTRVLDFEILIGNLEGLDKKISNFKAFYQKAMKDKSLNKYSKVNLQFDNQVVCTKK</sequence>
<dbReference type="PANTHER" id="PTHR35851:SF1">
    <property type="entry name" value="CELL DIVISION PROTEIN FTSQ"/>
    <property type="match status" value="1"/>
</dbReference>
<evidence type="ECO:0000256" key="1">
    <source>
        <dbReference type="ARBA" id="ARBA00022475"/>
    </source>
</evidence>
<evidence type="ECO:0000256" key="4">
    <source>
        <dbReference type="ARBA" id="ARBA00022989"/>
    </source>
</evidence>
<dbReference type="AlphaFoldDB" id="A0A3B0QSC6"/>
<dbReference type="EMBL" id="UOEB01000069">
    <property type="protein sequence ID" value="VAV83321.1"/>
    <property type="molecule type" value="Genomic_DNA"/>
</dbReference>